<dbReference type="InterPro" id="IPR051555">
    <property type="entry name" value="FDH_Electron_Transfer_Unit"/>
</dbReference>
<keyword evidence="6" id="KW-0411">Iron-sulfur</keyword>
<evidence type="ECO:0000256" key="6">
    <source>
        <dbReference type="ARBA" id="ARBA00023014"/>
    </source>
</evidence>
<keyword evidence="7" id="KW-0472">Membrane</keyword>
<dbReference type="OrthoDB" id="9810688at2"/>
<dbReference type="CDD" id="cd10561">
    <property type="entry name" value="HybA_like"/>
    <property type="match status" value="1"/>
</dbReference>
<dbReference type="STRING" id="39060.SAMN05660706_13826"/>
<keyword evidence="4" id="KW-0677">Repeat</keyword>
<evidence type="ECO:0000256" key="2">
    <source>
        <dbReference type="ARBA" id="ARBA00022485"/>
    </source>
</evidence>
<feature type="domain" description="4Fe-4S ferredoxin-type" evidence="8">
    <location>
        <begin position="62"/>
        <end position="93"/>
    </location>
</feature>
<feature type="domain" description="4Fe-4S ferredoxin-type" evidence="8">
    <location>
        <begin position="3"/>
        <end position="33"/>
    </location>
</feature>
<keyword evidence="10" id="KW-1185">Reference proteome</keyword>
<dbReference type="Pfam" id="PF13247">
    <property type="entry name" value="Fer4_11"/>
    <property type="match status" value="1"/>
</dbReference>
<keyword evidence="2" id="KW-0004">4Fe-4S</keyword>
<evidence type="ECO:0000256" key="3">
    <source>
        <dbReference type="ARBA" id="ARBA00022723"/>
    </source>
</evidence>
<comment type="subcellular location">
    <subcellularLocation>
        <location evidence="1">Cell envelope</location>
    </subcellularLocation>
</comment>
<dbReference type="SUPFAM" id="SSF54862">
    <property type="entry name" value="4Fe-4S ferredoxins"/>
    <property type="match status" value="1"/>
</dbReference>
<dbReference type="PROSITE" id="PS00198">
    <property type="entry name" value="4FE4S_FER_1"/>
    <property type="match status" value="1"/>
</dbReference>
<keyword evidence="7" id="KW-1133">Transmembrane helix</keyword>
<evidence type="ECO:0000256" key="5">
    <source>
        <dbReference type="ARBA" id="ARBA00023004"/>
    </source>
</evidence>
<dbReference type="Gene3D" id="3.30.70.20">
    <property type="match status" value="2"/>
</dbReference>
<feature type="transmembrane region" description="Helical" evidence="7">
    <location>
        <begin position="222"/>
        <end position="243"/>
    </location>
</feature>
<evidence type="ECO:0000313" key="9">
    <source>
        <dbReference type="EMBL" id="SFR16137.1"/>
    </source>
</evidence>
<dbReference type="InterPro" id="IPR017900">
    <property type="entry name" value="4Fe4S_Fe_S_CS"/>
</dbReference>
<dbReference type="GO" id="GO:0046872">
    <property type="term" value="F:metal ion binding"/>
    <property type="evidence" value="ECO:0007669"/>
    <property type="project" value="UniProtKB-KW"/>
</dbReference>
<dbReference type="GO" id="GO:0051539">
    <property type="term" value="F:4 iron, 4 sulfur cluster binding"/>
    <property type="evidence" value="ECO:0007669"/>
    <property type="project" value="UniProtKB-KW"/>
</dbReference>
<keyword evidence="5" id="KW-0408">Iron</keyword>
<dbReference type="AlphaFoldDB" id="A0A1I6EER8"/>
<evidence type="ECO:0000256" key="7">
    <source>
        <dbReference type="SAM" id="Phobius"/>
    </source>
</evidence>
<dbReference type="PROSITE" id="PS51379">
    <property type="entry name" value="4FE4S_FER_2"/>
    <property type="match status" value="3"/>
</dbReference>
<dbReference type="Proteomes" id="UP000199584">
    <property type="component" value="Unassembled WGS sequence"/>
</dbReference>
<evidence type="ECO:0000259" key="8">
    <source>
        <dbReference type="PROSITE" id="PS51379"/>
    </source>
</evidence>
<proteinExistence type="predicted"/>
<feature type="domain" description="4Fe-4S ferredoxin-type" evidence="8">
    <location>
        <begin position="94"/>
        <end position="123"/>
    </location>
</feature>
<keyword evidence="7" id="KW-0812">Transmembrane</keyword>
<evidence type="ECO:0000313" key="10">
    <source>
        <dbReference type="Proteomes" id="UP000199584"/>
    </source>
</evidence>
<dbReference type="GO" id="GO:0030313">
    <property type="term" value="C:cell envelope"/>
    <property type="evidence" value="ECO:0007669"/>
    <property type="project" value="UniProtKB-SubCell"/>
</dbReference>
<reference evidence="10" key="1">
    <citation type="submission" date="2016-10" db="EMBL/GenBank/DDBJ databases">
        <authorList>
            <person name="Varghese N."/>
            <person name="Submissions S."/>
        </authorList>
    </citation>
    <scope>NUCLEOTIDE SEQUENCE [LARGE SCALE GENOMIC DNA]</scope>
    <source>
        <strain evidence="10">DSM 3669</strain>
    </source>
</reference>
<dbReference type="InterPro" id="IPR017896">
    <property type="entry name" value="4Fe4S_Fe-S-bd"/>
</dbReference>
<organism evidence="9 10">
    <name type="scientific">Desulfoscipio geothermicus DSM 3669</name>
    <dbReference type="NCBI Taxonomy" id="1121426"/>
    <lineage>
        <taxon>Bacteria</taxon>
        <taxon>Bacillati</taxon>
        <taxon>Bacillota</taxon>
        <taxon>Clostridia</taxon>
        <taxon>Eubacteriales</taxon>
        <taxon>Desulfallaceae</taxon>
        <taxon>Desulfoscipio</taxon>
    </lineage>
</organism>
<sequence length="268" mass="30039">MSKGVLVDVTRCVGCGSCVVACKMWNDLQHNKETPALGKDAKLAAENWTVVNKVETRKEGKKVWRFVKEQCLHCEEPACASACFSRAIKKTEDGPVVYDVNLCVGCRYCMLACPFNIPKYEWDKTFPRVRKCQMCAGRISKGEPPACVGVCPAGALTYGEHGDLIKLARKKINEGKNYIRHIYGEKEAGGTAWLYISDVPFEDLGFRTGVTTRPLPEYTESILSLTPAVGLGWGALLTGMYVYNRRRNQIAREESEKREKNKSQSRKR</sequence>
<name>A0A1I6EER8_9FIRM</name>
<protein>
    <submittedName>
        <fullName evidence="9">Formate dehydrogenase iron-sulfur subunit</fullName>
    </submittedName>
</protein>
<evidence type="ECO:0000256" key="4">
    <source>
        <dbReference type="ARBA" id="ARBA00022737"/>
    </source>
</evidence>
<evidence type="ECO:0000256" key="1">
    <source>
        <dbReference type="ARBA" id="ARBA00004196"/>
    </source>
</evidence>
<keyword evidence="3" id="KW-0479">Metal-binding</keyword>
<accession>A0A1I6EER8</accession>
<gene>
    <name evidence="9" type="ORF">SAMN05660706_13826</name>
</gene>
<dbReference type="PANTHER" id="PTHR43545">
    <property type="entry name" value="FORMATE DEHYDROGENASE, NITRATE-INDUCIBLE, IRON-SULFUR SUBUNIT"/>
    <property type="match status" value="1"/>
</dbReference>
<dbReference type="EMBL" id="FOYM01000038">
    <property type="protein sequence ID" value="SFR16137.1"/>
    <property type="molecule type" value="Genomic_DNA"/>
</dbReference>
<dbReference type="PANTHER" id="PTHR43545:SF4">
    <property type="entry name" value="IRON-SULFUR PROTEIN"/>
    <property type="match status" value="1"/>
</dbReference>
<dbReference type="RefSeq" id="WP_092487251.1">
    <property type="nucleotide sequence ID" value="NZ_FOYM01000038.1"/>
</dbReference>